<dbReference type="InterPro" id="IPR027417">
    <property type="entry name" value="P-loop_NTPase"/>
</dbReference>
<evidence type="ECO:0000313" key="2">
    <source>
        <dbReference type="Proteomes" id="UP000677913"/>
    </source>
</evidence>
<dbReference type="InterPro" id="IPR036388">
    <property type="entry name" value="WH-like_DNA-bd_sf"/>
</dbReference>
<protein>
    <submittedName>
        <fullName evidence="1">ATP-binding protein</fullName>
    </submittedName>
</protein>
<comment type="caution">
    <text evidence="1">The sequence shown here is derived from an EMBL/GenBank/DDBJ whole genome shotgun (WGS) entry which is preliminary data.</text>
</comment>
<dbReference type="Gene3D" id="3.40.50.300">
    <property type="entry name" value="P-loop containing nucleotide triphosphate hydrolases"/>
    <property type="match status" value="1"/>
</dbReference>
<sequence>MTARVHYKDYTTYKYGSISAECAVFAKPEDMFDREAEWAALTRFAADTRAGATLGVVSGRRRQGKTFLLDALSKAGSGFFFEATEATDAESLMRIGALLGAFTGAPFPPRPADWHEVLDALLALGRREPVTVVIDEFPYLVKANPSLPSVIQAAFGPRRAERVGSQTRLLLCGSAMSFMGRLLSGTAPLRGRAALEMLVQTLDYRLAAQFWGIEDPALAVLLYTVVGGTPAYRDGAAGGRGPASIAEFDAWVVDNVLDRFSPLFREARYLLAEEPDIRDNAVYHSVLAAVAEGNATRGGIAGYLGRKSTDISHHLSVLEDTGLLTREIDAFRPGRSFYRINEPLIAFYHAVMRPEWSRLERQGRAGEVWQASTRRFLGGVVGPRFEQICRDWTLDHAPSSLLVTPPTHVGYGVVNDPQNKTNHEVDIVATGLDPAGARVLLALGEAKWQDQMGLGHLRRLERVRELLTRAGQPGAESAALLCFSGADISPALIQAAADRADVHLIGLDELYGRTD</sequence>
<keyword evidence="1" id="KW-0067">ATP-binding</keyword>
<organism evidence="1 2">
    <name type="scientific">Actinocrinis puniceicyclus</name>
    <dbReference type="NCBI Taxonomy" id="977794"/>
    <lineage>
        <taxon>Bacteria</taxon>
        <taxon>Bacillati</taxon>
        <taxon>Actinomycetota</taxon>
        <taxon>Actinomycetes</taxon>
        <taxon>Catenulisporales</taxon>
        <taxon>Actinospicaceae</taxon>
        <taxon>Actinocrinis</taxon>
    </lineage>
</organism>
<evidence type="ECO:0000313" key="1">
    <source>
        <dbReference type="EMBL" id="MBS2965396.1"/>
    </source>
</evidence>
<dbReference type="InterPro" id="IPR011991">
    <property type="entry name" value="ArsR-like_HTH"/>
</dbReference>
<dbReference type="AlphaFoldDB" id="A0A8J7WN20"/>
<dbReference type="Proteomes" id="UP000677913">
    <property type="component" value="Unassembled WGS sequence"/>
</dbReference>
<dbReference type="PANTHER" id="PTHR34704:SF2">
    <property type="entry name" value="ATPASE"/>
    <property type="match status" value="1"/>
</dbReference>
<dbReference type="CDD" id="cd00090">
    <property type="entry name" value="HTH_ARSR"/>
    <property type="match status" value="1"/>
</dbReference>
<dbReference type="Gene3D" id="1.10.10.10">
    <property type="entry name" value="Winged helix-like DNA-binding domain superfamily/Winged helix DNA-binding domain"/>
    <property type="match status" value="1"/>
</dbReference>
<dbReference type="SUPFAM" id="SSF52540">
    <property type="entry name" value="P-loop containing nucleoside triphosphate hydrolases"/>
    <property type="match status" value="1"/>
</dbReference>
<proteinExistence type="predicted"/>
<keyword evidence="2" id="KW-1185">Reference proteome</keyword>
<dbReference type="EMBL" id="JAGSXH010000081">
    <property type="protein sequence ID" value="MBS2965396.1"/>
    <property type="molecule type" value="Genomic_DNA"/>
</dbReference>
<accession>A0A8J7WN20</accession>
<dbReference type="PANTHER" id="PTHR34704">
    <property type="entry name" value="ATPASE"/>
    <property type="match status" value="1"/>
</dbReference>
<name>A0A8J7WN20_9ACTN</name>
<dbReference type="GO" id="GO:0005524">
    <property type="term" value="F:ATP binding"/>
    <property type="evidence" value="ECO:0007669"/>
    <property type="project" value="UniProtKB-KW"/>
</dbReference>
<keyword evidence="1" id="KW-0547">Nucleotide-binding</keyword>
<dbReference type="InterPro" id="IPR036390">
    <property type="entry name" value="WH_DNA-bd_sf"/>
</dbReference>
<gene>
    <name evidence="1" type="ORF">KGA66_20260</name>
</gene>
<reference evidence="1" key="1">
    <citation type="submission" date="2021-04" db="EMBL/GenBank/DDBJ databases">
        <title>Genome based classification of Actinospica acidithermotolerans sp. nov., an actinobacterium isolated from an Indonesian hot spring.</title>
        <authorList>
            <person name="Kusuma A.B."/>
            <person name="Putra K.E."/>
            <person name="Nafisah S."/>
            <person name="Loh J."/>
            <person name="Nouioui I."/>
            <person name="Goodfellow M."/>
        </authorList>
    </citation>
    <scope>NUCLEOTIDE SEQUENCE</scope>
    <source>
        <strain evidence="1">DSM 45618</strain>
    </source>
</reference>
<dbReference type="SUPFAM" id="SSF46785">
    <property type="entry name" value="Winged helix' DNA-binding domain"/>
    <property type="match status" value="1"/>
</dbReference>